<name>A0AAI8Z6J4_9PEZI</name>
<feature type="compositionally biased region" description="Low complexity" evidence="1">
    <location>
        <begin position="338"/>
        <end position="349"/>
    </location>
</feature>
<feature type="compositionally biased region" description="Polar residues" evidence="1">
    <location>
        <begin position="42"/>
        <end position="53"/>
    </location>
</feature>
<sequence>MLATVRPQDVAGTQCPRDASDFTSSALPPRRIPKLAVRNRTPETTLQSDTAASASGKETRNEIRIASHRSQQTSSAGIEPTSSVFAWKTTQSHQRHGKAQEQLSGHRHQSKRKSAGVLGFFTLKEPSTSALEAYAEHEKRKAAQKGSNPVAIVMPGVSSQKLPEHVPKVNSKWDGLPEAAHRKSADRKERDDRSKRSSLISLSTTSSDSTRRPYESLSSKPSVRQSQYKKRSVFQVADSTEAERPHSQQSRNSRPATESPLFPSTGHAAFRARQRTYSNEDSTPPLLSLESDLSEAPALQARGYSSATSTSSDASPRTPAADMGSCPVSDSEGGFFRSASVAMSASPPATTRGQDKSVGRVAPAISPAPSKQNASKSKNHNALPWDMFQPPSESASLALSSPHEATKRNKRFGYKLGRK</sequence>
<gene>
    <name evidence="2" type="ORF">LECACI_7A008592</name>
</gene>
<feature type="compositionally biased region" description="Low complexity" evidence="1">
    <location>
        <begin position="197"/>
        <end position="208"/>
    </location>
</feature>
<feature type="compositionally biased region" description="Basic and acidic residues" evidence="1">
    <location>
        <begin position="179"/>
        <end position="195"/>
    </location>
</feature>
<evidence type="ECO:0000313" key="3">
    <source>
        <dbReference type="Proteomes" id="UP001296104"/>
    </source>
</evidence>
<accession>A0AAI8Z6J4</accession>
<feature type="compositionally biased region" description="Low complexity" evidence="1">
    <location>
        <begin position="390"/>
        <end position="403"/>
    </location>
</feature>
<proteinExistence type="predicted"/>
<dbReference type="EMBL" id="CAVMBE010000086">
    <property type="protein sequence ID" value="CAK4033434.1"/>
    <property type="molecule type" value="Genomic_DNA"/>
</dbReference>
<feature type="region of interest" description="Disordered" evidence="1">
    <location>
        <begin position="1"/>
        <end position="61"/>
    </location>
</feature>
<feature type="compositionally biased region" description="Basic residues" evidence="1">
    <location>
        <begin position="408"/>
        <end position="419"/>
    </location>
</feature>
<feature type="compositionally biased region" description="Polar residues" evidence="1">
    <location>
        <begin position="216"/>
        <end position="226"/>
    </location>
</feature>
<keyword evidence="3" id="KW-1185">Reference proteome</keyword>
<dbReference type="AlphaFoldDB" id="A0AAI8Z6J4"/>
<organism evidence="2 3">
    <name type="scientific">Lecanosticta acicola</name>
    <dbReference type="NCBI Taxonomy" id="111012"/>
    <lineage>
        <taxon>Eukaryota</taxon>
        <taxon>Fungi</taxon>
        <taxon>Dikarya</taxon>
        <taxon>Ascomycota</taxon>
        <taxon>Pezizomycotina</taxon>
        <taxon>Dothideomycetes</taxon>
        <taxon>Dothideomycetidae</taxon>
        <taxon>Mycosphaerellales</taxon>
        <taxon>Mycosphaerellaceae</taxon>
        <taxon>Lecanosticta</taxon>
    </lineage>
</organism>
<evidence type="ECO:0000256" key="1">
    <source>
        <dbReference type="SAM" id="MobiDB-lite"/>
    </source>
</evidence>
<dbReference type="Proteomes" id="UP001296104">
    <property type="component" value="Unassembled WGS sequence"/>
</dbReference>
<reference evidence="2" key="1">
    <citation type="submission" date="2023-11" db="EMBL/GenBank/DDBJ databases">
        <authorList>
            <person name="Alioto T."/>
            <person name="Alioto T."/>
            <person name="Gomez Garrido J."/>
        </authorList>
    </citation>
    <scope>NUCLEOTIDE SEQUENCE</scope>
</reference>
<feature type="compositionally biased region" description="Low complexity" evidence="1">
    <location>
        <begin position="280"/>
        <end position="322"/>
    </location>
</feature>
<comment type="caution">
    <text evidence="2">The sequence shown here is derived from an EMBL/GenBank/DDBJ whole genome shotgun (WGS) entry which is preliminary data.</text>
</comment>
<feature type="compositionally biased region" description="Polar residues" evidence="1">
    <location>
        <begin position="247"/>
        <end position="256"/>
    </location>
</feature>
<protein>
    <submittedName>
        <fullName evidence="2">Uncharacterized protein</fullName>
    </submittedName>
</protein>
<evidence type="ECO:0000313" key="2">
    <source>
        <dbReference type="EMBL" id="CAK4033434.1"/>
    </source>
</evidence>
<feature type="region of interest" description="Disordered" evidence="1">
    <location>
        <begin position="88"/>
        <end position="112"/>
    </location>
</feature>
<feature type="region of interest" description="Disordered" evidence="1">
    <location>
        <begin position="134"/>
        <end position="419"/>
    </location>
</feature>